<evidence type="ECO:0000256" key="2">
    <source>
        <dbReference type="SAM" id="Phobius"/>
    </source>
</evidence>
<dbReference type="PRINTS" id="PR00463">
    <property type="entry name" value="EP450I"/>
</dbReference>
<dbReference type="GO" id="GO:0004497">
    <property type="term" value="F:monooxygenase activity"/>
    <property type="evidence" value="ECO:0007669"/>
    <property type="project" value="InterPro"/>
</dbReference>
<dbReference type="PANTHER" id="PTHR47950:SF14">
    <property type="entry name" value="CYTOCHROME P450 76A2-LIKE ISOFORM X1"/>
    <property type="match status" value="1"/>
</dbReference>
<comment type="caution">
    <text evidence="3">The sequence shown here is derived from an EMBL/GenBank/DDBJ whole genome shotgun (WGS) entry which is preliminary data.</text>
</comment>
<dbReference type="InterPro" id="IPR002401">
    <property type="entry name" value="Cyt_P450_E_grp-I"/>
</dbReference>
<evidence type="ECO:0000313" key="4">
    <source>
        <dbReference type="Proteomes" id="UP001370490"/>
    </source>
</evidence>
<dbReference type="PANTHER" id="PTHR47950">
    <property type="entry name" value="CYTOCHROME P450, FAMILY 76, SUBFAMILY C, POLYPEPTIDE 5-RELATED"/>
    <property type="match status" value="1"/>
</dbReference>
<dbReference type="Gene3D" id="1.10.630.10">
    <property type="entry name" value="Cytochrome P450"/>
    <property type="match status" value="1"/>
</dbReference>
<dbReference type="SUPFAM" id="SSF48264">
    <property type="entry name" value="Cytochrome P450"/>
    <property type="match status" value="1"/>
</dbReference>
<dbReference type="AlphaFoldDB" id="A0AAN8VYK7"/>
<sequence>MEFSWNLIVWCVICFSPVLIHFLRRKKFANFPPGPSVWPVVGNILDLNSAMPHRDLARMKEKYGPILGLKIGAVRTVVVSSATAATEFFKNYDLNFADRAVVDSMRCHDYHKGSIGLAPYGTYWRVLRRICTVDMLVLKRINETASVRRKCVDQMLAWLDEEACNPQPIDVGRFMYLTLFNMVGNLMLSRDLLDLKSKEGPEFFKAMTGIMECAVQANMSDAFPWLSWLDLQGVRRRMTHDMGVALGIASSFVKERMKEMSNGVVQNRPKDFLDVLIEFEGDGKEELTKLSEHEINIVVLELFMAASETTSSTTEWVLTELLCSPECMAKKFTTRESMDFDRVGVSMRKAEPLMAIPKRRAAN</sequence>
<gene>
    <name evidence="3" type="ORF">RJ641_028061</name>
</gene>
<comment type="similarity">
    <text evidence="1">Belongs to the cytochrome P450 family.</text>
</comment>
<keyword evidence="4" id="KW-1185">Reference proteome</keyword>
<accession>A0AAN8VYK7</accession>
<dbReference type="GO" id="GO:0016705">
    <property type="term" value="F:oxidoreductase activity, acting on paired donors, with incorporation or reduction of molecular oxygen"/>
    <property type="evidence" value="ECO:0007669"/>
    <property type="project" value="InterPro"/>
</dbReference>
<dbReference type="InterPro" id="IPR036396">
    <property type="entry name" value="Cyt_P450_sf"/>
</dbReference>
<keyword evidence="2" id="KW-1133">Transmembrane helix</keyword>
<feature type="transmembrane region" description="Helical" evidence="2">
    <location>
        <begin position="6"/>
        <end position="23"/>
    </location>
</feature>
<dbReference type="Pfam" id="PF00067">
    <property type="entry name" value="p450"/>
    <property type="match status" value="1"/>
</dbReference>
<evidence type="ECO:0000313" key="3">
    <source>
        <dbReference type="EMBL" id="KAK6942684.1"/>
    </source>
</evidence>
<reference evidence="3 4" key="1">
    <citation type="submission" date="2023-12" db="EMBL/GenBank/DDBJ databases">
        <title>A high-quality genome assembly for Dillenia turbinata (Dilleniales).</title>
        <authorList>
            <person name="Chanderbali A."/>
        </authorList>
    </citation>
    <scope>NUCLEOTIDE SEQUENCE [LARGE SCALE GENOMIC DNA]</scope>
    <source>
        <strain evidence="3">LSX21</strain>
        <tissue evidence="3">Leaf</tissue>
    </source>
</reference>
<dbReference type="EMBL" id="JBAMMX010000004">
    <property type="protein sequence ID" value="KAK6942684.1"/>
    <property type="molecule type" value="Genomic_DNA"/>
</dbReference>
<dbReference type="Proteomes" id="UP001370490">
    <property type="component" value="Unassembled WGS sequence"/>
</dbReference>
<keyword evidence="2" id="KW-0812">Transmembrane</keyword>
<protein>
    <submittedName>
        <fullName evidence="3">Cytochrome P450</fullName>
    </submittedName>
</protein>
<dbReference type="InterPro" id="IPR001128">
    <property type="entry name" value="Cyt_P450"/>
</dbReference>
<name>A0AAN8VYK7_9MAGN</name>
<dbReference type="GO" id="GO:0020037">
    <property type="term" value="F:heme binding"/>
    <property type="evidence" value="ECO:0007669"/>
    <property type="project" value="InterPro"/>
</dbReference>
<organism evidence="3 4">
    <name type="scientific">Dillenia turbinata</name>
    <dbReference type="NCBI Taxonomy" id="194707"/>
    <lineage>
        <taxon>Eukaryota</taxon>
        <taxon>Viridiplantae</taxon>
        <taxon>Streptophyta</taxon>
        <taxon>Embryophyta</taxon>
        <taxon>Tracheophyta</taxon>
        <taxon>Spermatophyta</taxon>
        <taxon>Magnoliopsida</taxon>
        <taxon>eudicotyledons</taxon>
        <taxon>Gunneridae</taxon>
        <taxon>Pentapetalae</taxon>
        <taxon>Dilleniales</taxon>
        <taxon>Dilleniaceae</taxon>
        <taxon>Dillenia</taxon>
    </lineage>
</organism>
<keyword evidence="2" id="KW-0472">Membrane</keyword>
<dbReference type="GO" id="GO:0005506">
    <property type="term" value="F:iron ion binding"/>
    <property type="evidence" value="ECO:0007669"/>
    <property type="project" value="InterPro"/>
</dbReference>
<proteinExistence type="inferred from homology"/>
<evidence type="ECO:0000256" key="1">
    <source>
        <dbReference type="ARBA" id="ARBA00010617"/>
    </source>
</evidence>